<dbReference type="AlphaFoldDB" id="A0AAE0BGK3"/>
<feature type="compositionally biased region" description="Polar residues" evidence="1">
    <location>
        <begin position="361"/>
        <end position="398"/>
    </location>
</feature>
<gene>
    <name evidence="2" type="ORF">CYMTET_54514</name>
</gene>
<feature type="region of interest" description="Disordered" evidence="1">
    <location>
        <begin position="225"/>
        <end position="256"/>
    </location>
</feature>
<proteinExistence type="predicted"/>
<name>A0AAE0BGK3_9CHLO</name>
<dbReference type="Proteomes" id="UP001190700">
    <property type="component" value="Unassembled WGS sequence"/>
</dbReference>
<evidence type="ECO:0000313" key="2">
    <source>
        <dbReference type="EMBL" id="KAK3235272.1"/>
    </source>
</evidence>
<reference evidence="2 3" key="1">
    <citation type="journal article" date="2015" name="Genome Biol. Evol.">
        <title>Comparative Genomics of a Bacterivorous Green Alga Reveals Evolutionary Causalities and Consequences of Phago-Mixotrophic Mode of Nutrition.</title>
        <authorList>
            <person name="Burns J.A."/>
            <person name="Paasch A."/>
            <person name="Narechania A."/>
            <person name="Kim E."/>
        </authorList>
    </citation>
    <scope>NUCLEOTIDE SEQUENCE [LARGE SCALE GENOMIC DNA]</scope>
    <source>
        <strain evidence="2 3">PLY_AMNH</strain>
    </source>
</reference>
<evidence type="ECO:0000256" key="1">
    <source>
        <dbReference type="SAM" id="MobiDB-lite"/>
    </source>
</evidence>
<comment type="caution">
    <text evidence="2">The sequence shown here is derived from an EMBL/GenBank/DDBJ whole genome shotgun (WGS) entry which is preliminary data.</text>
</comment>
<protein>
    <submittedName>
        <fullName evidence="2">Uncharacterized protein</fullName>
    </submittedName>
</protein>
<keyword evidence="3" id="KW-1185">Reference proteome</keyword>
<dbReference type="EMBL" id="LGRX02035334">
    <property type="protein sequence ID" value="KAK3235272.1"/>
    <property type="molecule type" value="Genomic_DNA"/>
</dbReference>
<accession>A0AAE0BGK3</accession>
<evidence type="ECO:0000313" key="3">
    <source>
        <dbReference type="Proteomes" id="UP001190700"/>
    </source>
</evidence>
<feature type="compositionally biased region" description="Low complexity" evidence="1">
    <location>
        <begin position="292"/>
        <end position="307"/>
    </location>
</feature>
<feature type="region of interest" description="Disordered" evidence="1">
    <location>
        <begin position="350"/>
        <end position="398"/>
    </location>
</feature>
<feature type="region of interest" description="Disordered" evidence="1">
    <location>
        <begin position="279"/>
        <end position="310"/>
    </location>
</feature>
<feature type="compositionally biased region" description="Polar residues" evidence="1">
    <location>
        <begin position="279"/>
        <end position="291"/>
    </location>
</feature>
<sequence length="630" mass="68383">MSEIIVHVFNGGVEDVTVASLLVSDVTALSITDSADMIKSAMMDKFGLDVLSRLSTSSIDTACSVSPYGVRDAVLDNFQSHTLWLHPSASDMLDRTRRGHAFIARPGQVRRNVGVKRKSEEPVTLAQNRAMRGTDQTTMRTDTTGKMIPLSDPRLSPRSKGLVVGAVSACLDQAPLATFTRNRIYCKISQKSTERKKYLNKLSAEGKPIPDMVPFNFDHVPMDLTGEVSPNDSNPAVQPGAREPDNNPVAGPTSRADVRRHGVGRQVVVPERNITVNNSAVQTGACESNPTASNPAARPGASAGRGALQSRRTAAIEPVLSEYELQRQQNIVRNKSRLDAHLEVVRAALEDLDQTSKPDVDQTSEPPVEQTSEPPVEQTSIPPSDSPVLQTSDPPTQHEFTIHLTDPDEVVAAFTAPARTGKNATTVGDYCSRPKSIPLPNVVSEHDARLQPTATAAALEASTVTLVSQFRRLPGGKAVKGMTALKNMISKCDYHSYGQVIVIGDFVPGKQLRIDVGKSILDILPSEECEQERWRVAVAAVHELEVEAEDGERRGTGTYEFVLDSHPAHHDHGYLLMSSEQLATLDVKLVPSLQLNQQWQVVNRHGALVPEGEALDADTYPSVELPEETA</sequence>
<organism evidence="2 3">
    <name type="scientific">Cymbomonas tetramitiformis</name>
    <dbReference type="NCBI Taxonomy" id="36881"/>
    <lineage>
        <taxon>Eukaryota</taxon>
        <taxon>Viridiplantae</taxon>
        <taxon>Chlorophyta</taxon>
        <taxon>Pyramimonadophyceae</taxon>
        <taxon>Pyramimonadales</taxon>
        <taxon>Pyramimonadaceae</taxon>
        <taxon>Cymbomonas</taxon>
    </lineage>
</organism>